<reference evidence="2 3" key="1">
    <citation type="journal article" date="2012" name="BMC Genomics">
        <title>Complete genome sequence of Saccharothrix espanaensis DSM 44229T and comparison to the other completely sequenced Pseudonocardiaceae.</title>
        <authorList>
            <person name="Strobel T."/>
            <person name="Al-Dilaimi A."/>
            <person name="Blom J."/>
            <person name="Gessner A."/>
            <person name="Kalinowski J."/>
            <person name="Luzhetska M."/>
            <person name="Puhler A."/>
            <person name="Szczepanowski R."/>
            <person name="Bechthold A."/>
            <person name="Ruckert C."/>
        </authorList>
    </citation>
    <scope>NUCLEOTIDE SEQUENCE [LARGE SCALE GENOMIC DNA]</scope>
    <source>
        <strain evidence="3">ATCC 51144 / DSM 44229 / JCM 9112 / NBRC 15066 / NRRL 15764</strain>
    </source>
</reference>
<evidence type="ECO:0000256" key="1">
    <source>
        <dbReference type="SAM" id="MobiDB-lite"/>
    </source>
</evidence>
<dbReference type="KEGG" id="sesp:BN6_29960"/>
<evidence type="ECO:0000313" key="2">
    <source>
        <dbReference type="EMBL" id="CCH30303.1"/>
    </source>
</evidence>
<organism evidence="2 3">
    <name type="scientific">Saccharothrix espanaensis (strain ATCC 51144 / DSM 44229 / JCM 9112 / NBRC 15066 / NRRL 15764)</name>
    <dbReference type="NCBI Taxonomy" id="1179773"/>
    <lineage>
        <taxon>Bacteria</taxon>
        <taxon>Bacillati</taxon>
        <taxon>Actinomycetota</taxon>
        <taxon>Actinomycetes</taxon>
        <taxon>Pseudonocardiales</taxon>
        <taxon>Pseudonocardiaceae</taxon>
        <taxon>Saccharothrix</taxon>
    </lineage>
</organism>
<accession>K0K147</accession>
<dbReference type="Proteomes" id="UP000006281">
    <property type="component" value="Chromosome"/>
</dbReference>
<dbReference type="HOGENOM" id="CLU_1863720_0_0_11"/>
<evidence type="ECO:0000313" key="3">
    <source>
        <dbReference type="Proteomes" id="UP000006281"/>
    </source>
</evidence>
<proteinExistence type="predicted"/>
<protein>
    <submittedName>
        <fullName evidence="2">Uncharacterized protein</fullName>
    </submittedName>
</protein>
<dbReference type="EMBL" id="HE804045">
    <property type="protein sequence ID" value="CCH30303.1"/>
    <property type="molecule type" value="Genomic_DNA"/>
</dbReference>
<sequence>MSSRIWCWRCTTPSGAELPDEVDHAAAIASCVSKEPRRSDYAIPDEQGDTYVAERAGPEPVWTELSTDDTVRPVYEAGPEHDEPSPTDLVRGTSPCGRLTPCRRRRSSSTATRYAPHTAGVFPGVVGATGRHASRRR</sequence>
<dbReference type="STRING" id="1179773.BN6_29960"/>
<feature type="region of interest" description="Disordered" evidence="1">
    <location>
        <begin position="56"/>
        <end position="137"/>
    </location>
</feature>
<dbReference type="AlphaFoldDB" id="K0K147"/>
<keyword evidence="3" id="KW-1185">Reference proteome</keyword>
<name>K0K147_SACES</name>
<gene>
    <name evidence="2" type="ordered locus">BN6_29960</name>
</gene>